<evidence type="ECO:0000313" key="2">
    <source>
        <dbReference type="WBParaSite" id="SVE_0612200.1"/>
    </source>
</evidence>
<dbReference type="WBParaSite" id="SVE_0612200.1">
    <property type="protein sequence ID" value="SVE_0612200.1"/>
    <property type="gene ID" value="SVE_0612200"/>
</dbReference>
<accession>A0A0K0FBB4</accession>
<evidence type="ECO:0000313" key="1">
    <source>
        <dbReference type="Proteomes" id="UP000035680"/>
    </source>
</evidence>
<reference evidence="1" key="1">
    <citation type="submission" date="2014-07" db="EMBL/GenBank/DDBJ databases">
        <authorList>
            <person name="Martin A.A"/>
            <person name="De Silva N."/>
        </authorList>
    </citation>
    <scope>NUCLEOTIDE SEQUENCE</scope>
</reference>
<dbReference type="AlphaFoldDB" id="A0A0K0FBB4"/>
<keyword evidence="1" id="KW-1185">Reference proteome</keyword>
<protein>
    <submittedName>
        <fullName evidence="2">DUF4248 domain-containing protein</fullName>
    </submittedName>
</protein>
<dbReference type="Proteomes" id="UP000035680">
    <property type="component" value="Unassembled WGS sequence"/>
</dbReference>
<organism evidence="1 2">
    <name type="scientific">Strongyloides venezuelensis</name>
    <name type="common">Threadworm</name>
    <dbReference type="NCBI Taxonomy" id="75913"/>
    <lineage>
        <taxon>Eukaryota</taxon>
        <taxon>Metazoa</taxon>
        <taxon>Ecdysozoa</taxon>
        <taxon>Nematoda</taxon>
        <taxon>Chromadorea</taxon>
        <taxon>Rhabditida</taxon>
        <taxon>Tylenchina</taxon>
        <taxon>Panagrolaimomorpha</taxon>
        <taxon>Strongyloidoidea</taxon>
        <taxon>Strongyloididae</taxon>
        <taxon>Strongyloides</taxon>
    </lineage>
</organism>
<reference evidence="2" key="2">
    <citation type="submission" date="2015-08" db="UniProtKB">
        <authorList>
            <consortium name="WormBaseParasite"/>
        </authorList>
    </citation>
    <scope>IDENTIFICATION</scope>
</reference>
<name>A0A0K0FBB4_STRVS</name>
<sequence>MYSKKMETLTKTHNFPMSIKYLATFMKSAEGSLTVRLFDEFARWNETSIKSTFPTTEGRILMNEEIKRMLQDLFPSQ</sequence>
<proteinExistence type="predicted"/>